<gene>
    <name evidence="2" type="ORF">O181_112335</name>
</gene>
<reference evidence="2" key="1">
    <citation type="submission" date="2021-03" db="EMBL/GenBank/DDBJ databases">
        <title>Draft genome sequence of rust myrtle Austropuccinia psidii MF-1, a brazilian biotype.</title>
        <authorList>
            <person name="Quecine M.C."/>
            <person name="Pachon D.M.R."/>
            <person name="Bonatelli M.L."/>
            <person name="Correr F.H."/>
            <person name="Franceschini L.M."/>
            <person name="Leite T.F."/>
            <person name="Margarido G.R.A."/>
            <person name="Almeida C.A."/>
            <person name="Ferrarezi J.A."/>
            <person name="Labate C.A."/>
        </authorList>
    </citation>
    <scope>NUCLEOTIDE SEQUENCE</scope>
    <source>
        <strain evidence="2">MF-1</strain>
    </source>
</reference>
<evidence type="ECO:0000313" key="2">
    <source>
        <dbReference type="EMBL" id="MBW0572620.1"/>
    </source>
</evidence>
<accession>A0A9Q3K493</accession>
<sequence length="86" mass="10084">MHRVIENKPQEEVKCYQEVEQGPSTEALSSQITPEEPKLLSWYLDNAIKENNEWDTFDPKKGEEWSNINLPPSSEYDDYIKKPSIK</sequence>
<dbReference type="Proteomes" id="UP000765509">
    <property type="component" value="Unassembled WGS sequence"/>
</dbReference>
<evidence type="ECO:0000256" key="1">
    <source>
        <dbReference type="SAM" id="MobiDB-lite"/>
    </source>
</evidence>
<protein>
    <submittedName>
        <fullName evidence="2">Uncharacterized protein</fullName>
    </submittedName>
</protein>
<evidence type="ECO:0000313" key="3">
    <source>
        <dbReference type="Proteomes" id="UP000765509"/>
    </source>
</evidence>
<dbReference type="EMBL" id="AVOT02090436">
    <property type="protein sequence ID" value="MBW0572620.1"/>
    <property type="molecule type" value="Genomic_DNA"/>
</dbReference>
<comment type="caution">
    <text evidence="2">The sequence shown here is derived from an EMBL/GenBank/DDBJ whole genome shotgun (WGS) entry which is preliminary data.</text>
</comment>
<name>A0A9Q3K493_9BASI</name>
<proteinExistence type="predicted"/>
<dbReference type="AlphaFoldDB" id="A0A9Q3K493"/>
<organism evidence="2 3">
    <name type="scientific">Austropuccinia psidii MF-1</name>
    <dbReference type="NCBI Taxonomy" id="1389203"/>
    <lineage>
        <taxon>Eukaryota</taxon>
        <taxon>Fungi</taxon>
        <taxon>Dikarya</taxon>
        <taxon>Basidiomycota</taxon>
        <taxon>Pucciniomycotina</taxon>
        <taxon>Pucciniomycetes</taxon>
        <taxon>Pucciniales</taxon>
        <taxon>Sphaerophragmiaceae</taxon>
        <taxon>Austropuccinia</taxon>
    </lineage>
</organism>
<feature type="region of interest" description="Disordered" evidence="1">
    <location>
        <begin position="60"/>
        <end position="86"/>
    </location>
</feature>
<keyword evidence="3" id="KW-1185">Reference proteome</keyword>